<dbReference type="EMBL" id="AAXU02000001">
    <property type="protein sequence ID" value="EAZ82918.1"/>
    <property type="molecule type" value="Genomic_DNA"/>
</dbReference>
<dbReference type="eggNOG" id="ENOG5032UMW">
    <property type="taxonomic scope" value="Bacteria"/>
</dbReference>
<reference evidence="2 3" key="1">
    <citation type="journal article" date="2011" name="J. Bacteriol.">
        <title>Complete genome sequence of Algoriphagus sp. PR1, bacterial prey of a colony-forming choanoflagellate.</title>
        <authorList>
            <person name="Alegado R.A."/>
            <person name="Ferriera S."/>
            <person name="Nusbaum C."/>
            <person name="Young S.K."/>
            <person name="Zeng Q."/>
            <person name="Imamovic A."/>
            <person name="Fairclough S.R."/>
            <person name="King N."/>
        </authorList>
    </citation>
    <scope>NUCLEOTIDE SEQUENCE [LARGE SCALE GENOMIC DNA]</scope>
    <source>
        <strain evidence="2 3">PR1</strain>
    </source>
</reference>
<keyword evidence="1" id="KW-0472">Membrane</keyword>
<dbReference type="RefSeq" id="WP_008200792.1">
    <property type="nucleotide sequence ID" value="NZ_CM001023.1"/>
</dbReference>
<dbReference type="OrthoDB" id="6269570at2"/>
<evidence type="ECO:0000313" key="2">
    <source>
        <dbReference type="EMBL" id="EAZ82918.1"/>
    </source>
</evidence>
<comment type="caution">
    <text evidence="2">The sequence shown here is derived from an EMBL/GenBank/DDBJ whole genome shotgun (WGS) entry which is preliminary data.</text>
</comment>
<accession>A3HSV0</accession>
<sequence>MNLSLAEYVKRRNGVPLGNSDSLRNMLSRSLGAGKFSSFWQYWNPIWGYYLGKYVFKPLKFIFSTTLSLIITFVICGFIHDLVIMILKWKFTLLLTPWFFFMSLFVVLVDFAKIDYSKCPWILRATINILIITICLFLAYQVKI</sequence>
<organism evidence="2 3">
    <name type="scientific">Algoriphagus machipongonensis</name>
    <dbReference type="NCBI Taxonomy" id="388413"/>
    <lineage>
        <taxon>Bacteria</taxon>
        <taxon>Pseudomonadati</taxon>
        <taxon>Bacteroidota</taxon>
        <taxon>Cytophagia</taxon>
        <taxon>Cytophagales</taxon>
        <taxon>Cyclobacteriaceae</taxon>
        <taxon>Algoriphagus</taxon>
    </lineage>
</organism>
<dbReference type="GO" id="GO:0016746">
    <property type="term" value="F:acyltransferase activity"/>
    <property type="evidence" value="ECO:0007669"/>
    <property type="project" value="UniProtKB-KW"/>
</dbReference>
<dbReference type="HOGENOM" id="CLU_1987951_0_0_10"/>
<gene>
    <name evidence="2" type="ORF">ALPR1_11895</name>
</gene>
<keyword evidence="2" id="KW-0012">Acyltransferase</keyword>
<protein>
    <submittedName>
        <fullName evidence="2">Acyltransferase</fullName>
    </submittedName>
</protein>
<feature type="transmembrane region" description="Helical" evidence="1">
    <location>
        <begin position="61"/>
        <end position="79"/>
    </location>
</feature>
<keyword evidence="2" id="KW-0808">Transferase</keyword>
<dbReference type="STRING" id="388413.ALPR1_11895"/>
<proteinExistence type="predicted"/>
<evidence type="ECO:0000256" key="1">
    <source>
        <dbReference type="SAM" id="Phobius"/>
    </source>
</evidence>
<dbReference type="Proteomes" id="UP000003919">
    <property type="component" value="Unassembled WGS sequence"/>
</dbReference>
<name>A3HSV0_9BACT</name>
<feature type="transmembrane region" description="Helical" evidence="1">
    <location>
        <begin position="121"/>
        <end position="140"/>
    </location>
</feature>
<feature type="transmembrane region" description="Helical" evidence="1">
    <location>
        <begin position="91"/>
        <end position="109"/>
    </location>
</feature>
<keyword evidence="1" id="KW-0812">Transmembrane</keyword>
<keyword evidence="3" id="KW-1185">Reference proteome</keyword>
<evidence type="ECO:0000313" key="3">
    <source>
        <dbReference type="Proteomes" id="UP000003919"/>
    </source>
</evidence>
<keyword evidence="1" id="KW-1133">Transmembrane helix</keyword>
<dbReference type="AlphaFoldDB" id="A3HSV0"/>